<dbReference type="GO" id="GO:0051028">
    <property type="term" value="P:mRNA transport"/>
    <property type="evidence" value="ECO:0007669"/>
    <property type="project" value="TreeGrafter"/>
</dbReference>
<proteinExistence type="inferred from homology"/>
<keyword evidence="2" id="KW-0694">RNA-binding</keyword>
<accession>A0A5B8MJW6</accession>
<dbReference type="OrthoDB" id="265795at2759"/>
<dbReference type="AlphaFoldDB" id="A0A5B8MJW6"/>
<dbReference type="InterPro" id="IPR038294">
    <property type="entry name" value="SLBP_RNA_bind_sf"/>
</dbReference>
<evidence type="ECO:0000313" key="6">
    <source>
        <dbReference type="Proteomes" id="UP000316726"/>
    </source>
</evidence>
<comment type="similarity">
    <text evidence="1">Belongs to the SLBP family.</text>
</comment>
<dbReference type="InterPro" id="IPR026502">
    <property type="entry name" value="SLBP1/SLBP2"/>
</dbReference>
<evidence type="ECO:0000259" key="4">
    <source>
        <dbReference type="Pfam" id="PF15247"/>
    </source>
</evidence>
<organism evidence="5 6">
    <name type="scientific">Chloropicon primus</name>
    <dbReference type="NCBI Taxonomy" id="1764295"/>
    <lineage>
        <taxon>Eukaryota</taxon>
        <taxon>Viridiplantae</taxon>
        <taxon>Chlorophyta</taxon>
        <taxon>Chloropicophyceae</taxon>
        <taxon>Chloropicales</taxon>
        <taxon>Chloropicaceae</taxon>
        <taxon>Chloropicon</taxon>
    </lineage>
</organism>
<name>A0A5B8MJW6_9CHLO</name>
<dbReference type="Pfam" id="PF15247">
    <property type="entry name" value="SLBP_RNA_bind"/>
    <property type="match status" value="1"/>
</dbReference>
<evidence type="ECO:0000256" key="2">
    <source>
        <dbReference type="ARBA" id="ARBA00022884"/>
    </source>
</evidence>
<evidence type="ECO:0000256" key="1">
    <source>
        <dbReference type="ARBA" id="ARBA00006151"/>
    </source>
</evidence>
<feature type="region of interest" description="Disordered" evidence="3">
    <location>
        <begin position="74"/>
        <end position="96"/>
    </location>
</feature>
<gene>
    <name evidence="5" type="ORF">A3770_04p32170</name>
</gene>
<evidence type="ECO:0000313" key="5">
    <source>
        <dbReference type="EMBL" id="QDZ20699.1"/>
    </source>
</evidence>
<dbReference type="PANTHER" id="PTHR17408">
    <property type="entry name" value="HISTONE RNA HAIRPIN-BINDING PROTEIN"/>
    <property type="match status" value="1"/>
</dbReference>
<reference evidence="5 6" key="1">
    <citation type="submission" date="2018-07" db="EMBL/GenBank/DDBJ databases">
        <title>The complete nuclear genome of the prasinophyte Chloropicon primus (CCMP1205).</title>
        <authorList>
            <person name="Pombert J.-F."/>
            <person name="Otis C."/>
            <person name="Turmel M."/>
            <person name="Lemieux C."/>
        </authorList>
    </citation>
    <scope>NUCLEOTIDE SEQUENCE [LARGE SCALE GENOMIC DNA]</scope>
    <source>
        <strain evidence="5 6">CCMP1205</strain>
    </source>
</reference>
<dbReference type="Proteomes" id="UP000316726">
    <property type="component" value="Chromosome 4"/>
</dbReference>
<feature type="compositionally biased region" description="Low complexity" evidence="3">
    <location>
        <begin position="122"/>
        <end position="133"/>
    </location>
</feature>
<dbReference type="GO" id="GO:0005737">
    <property type="term" value="C:cytoplasm"/>
    <property type="evidence" value="ECO:0007669"/>
    <property type="project" value="TreeGrafter"/>
</dbReference>
<feature type="region of interest" description="Disordered" evidence="3">
    <location>
        <begin position="114"/>
        <end position="183"/>
    </location>
</feature>
<dbReference type="GO" id="GO:0071204">
    <property type="term" value="C:histone pre-mRNA 3'end processing complex"/>
    <property type="evidence" value="ECO:0007669"/>
    <property type="project" value="TreeGrafter"/>
</dbReference>
<feature type="domain" description="Histone RNA hairpin-binding protein RNA-binding" evidence="4">
    <location>
        <begin position="45"/>
        <end position="110"/>
    </location>
</feature>
<evidence type="ECO:0000256" key="3">
    <source>
        <dbReference type="SAM" id="MobiDB-lite"/>
    </source>
</evidence>
<dbReference type="GO" id="GO:0003729">
    <property type="term" value="F:mRNA binding"/>
    <property type="evidence" value="ECO:0007669"/>
    <property type="project" value="InterPro"/>
</dbReference>
<dbReference type="STRING" id="1764295.A0A5B8MJW6"/>
<dbReference type="GO" id="GO:0006398">
    <property type="term" value="P:mRNA 3'-end processing by stem-loop binding and cleavage"/>
    <property type="evidence" value="ECO:0007669"/>
    <property type="project" value="TreeGrafter"/>
</dbReference>
<dbReference type="FunFam" id="1.10.8.1120:FF:000001">
    <property type="entry name" value="Histone RNA hairpin-binding protein-like"/>
    <property type="match status" value="1"/>
</dbReference>
<keyword evidence="6" id="KW-1185">Reference proteome</keyword>
<dbReference type="InterPro" id="IPR029344">
    <property type="entry name" value="SLBP_RNA_bind"/>
</dbReference>
<sequence>MLRFLERHTRKVDAGGVTSTTRVFALTEHRSKQLGVKRADLEKETDMRRLQQRQKQINIAKQSEAYKKYIQLVPKRRRRKQDPRTPDIHKKCSKRGFDGQVKAWRKQLHSLFANRTNESQKSSGVAAAGPSASRTLESGPQEPEKPVPSNVDYIFQAPLPSDENTTTARTSVEDNDCSLYDGL</sequence>
<protein>
    <submittedName>
        <fullName evidence="5">Histone RNA hairpin-binding protein</fullName>
    </submittedName>
</protein>
<dbReference type="GO" id="GO:0071207">
    <property type="term" value="F:histone pre-mRNA stem-loop binding"/>
    <property type="evidence" value="ECO:0007669"/>
    <property type="project" value="TreeGrafter"/>
</dbReference>
<dbReference type="EMBL" id="CP031037">
    <property type="protein sequence ID" value="QDZ20699.1"/>
    <property type="molecule type" value="Genomic_DNA"/>
</dbReference>
<dbReference type="PANTHER" id="PTHR17408:SF0">
    <property type="entry name" value="HISTONE RNA HAIRPIN-BINDING PROTEIN"/>
    <property type="match status" value="1"/>
</dbReference>
<dbReference type="Gene3D" id="1.10.8.1120">
    <property type="entry name" value="Histone RNA hairpin-binding protein RNA-binding domain"/>
    <property type="match status" value="1"/>
</dbReference>